<feature type="domain" description="DUF1559" evidence="1">
    <location>
        <begin position="25"/>
        <end position="309"/>
    </location>
</feature>
<dbReference type="NCBIfam" id="TIGR02532">
    <property type="entry name" value="IV_pilin_GFxxxE"/>
    <property type="match status" value="1"/>
</dbReference>
<name>A0A5C6BAE0_9BACT</name>
<dbReference type="SUPFAM" id="SSF54523">
    <property type="entry name" value="Pili subunits"/>
    <property type="match status" value="1"/>
</dbReference>
<keyword evidence="3" id="KW-1185">Reference proteome</keyword>
<evidence type="ECO:0000313" key="2">
    <source>
        <dbReference type="EMBL" id="TWU08411.1"/>
    </source>
</evidence>
<gene>
    <name evidence="2" type="primary">xcpT_4</name>
    <name evidence="2" type="ORF">Pla52n_09940</name>
</gene>
<dbReference type="Gene3D" id="3.30.700.10">
    <property type="entry name" value="Glycoprotein, Type 4 Pilin"/>
    <property type="match status" value="1"/>
</dbReference>
<evidence type="ECO:0000259" key="1">
    <source>
        <dbReference type="Pfam" id="PF07596"/>
    </source>
</evidence>
<accession>A0A5C6BAE0</accession>
<proteinExistence type="predicted"/>
<dbReference type="InterPro" id="IPR045584">
    <property type="entry name" value="Pilin-like"/>
</dbReference>
<dbReference type="AlphaFoldDB" id="A0A5C6BAE0"/>
<reference evidence="2 3" key="1">
    <citation type="submission" date="2019-02" db="EMBL/GenBank/DDBJ databases">
        <title>Deep-cultivation of Planctomycetes and their phenomic and genomic characterization uncovers novel biology.</title>
        <authorList>
            <person name="Wiegand S."/>
            <person name="Jogler M."/>
            <person name="Boedeker C."/>
            <person name="Pinto D."/>
            <person name="Vollmers J."/>
            <person name="Rivas-Marin E."/>
            <person name="Kohn T."/>
            <person name="Peeters S.H."/>
            <person name="Heuer A."/>
            <person name="Rast P."/>
            <person name="Oberbeckmann S."/>
            <person name="Bunk B."/>
            <person name="Jeske O."/>
            <person name="Meyerdierks A."/>
            <person name="Storesund J.E."/>
            <person name="Kallscheuer N."/>
            <person name="Luecker S."/>
            <person name="Lage O.M."/>
            <person name="Pohl T."/>
            <person name="Merkel B.J."/>
            <person name="Hornburger P."/>
            <person name="Mueller R.-W."/>
            <person name="Bruemmer F."/>
            <person name="Labrenz M."/>
            <person name="Spormann A.M."/>
            <person name="Op Den Camp H."/>
            <person name="Overmann J."/>
            <person name="Amann R."/>
            <person name="Jetten M.S.M."/>
            <person name="Mascher T."/>
            <person name="Medema M.H."/>
            <person name="Devos D.P."/>
            <person name="Kaster A.-K."/>
            <person name="Ovreas L."/>
            <person name="Rohde M."/>
            <person name="Galperin M.Y."/>
            <person name="Jogler C."/>
        </authorList>
    </citation>
    <scope>NUCLEOTIDE SEQUENCE [LARGE SCALE GENOMIC DNA]</scope>
    <source>
        <strain evidence="2 3">Pla52n</strain>
    </source>
</reference>
<evidence type="ECO:0000313" key="3">
    <source>
        <dbReference type="Proteomes" id="UP000320176"/>
    </source>
</evidence>
<protein>
    <submittedName>
        <fullName evidence="2">Type II secretion system protein G</fullName>
    </submittedName>
</protein>
<dbReference type="PANTHER" id="PTHR30093">
    <property type="entry name" value="GENERAL SECRETION PATHWAY PROTEIN G"/>
    <property type="match status" value="1"/>
</dbReference>
<dbReference type="InterPro" id="IPR011453">
    <property type="entry name" value="DUF1559"/>
</dbReference>
<sequence>MTLIELLVAIAIIGILVALTLPAVQSARESARRVTCQNNLKQIGLAVHNYQLANRVFPPGGIFTGTTSWSAHGRILPYLEQGHVLDRVRLDIDWHDPLNLATGVQHMQIPVFSCPSDPLSDDLYYDDEGSVRPVNYGFNFGSWFIFDPRDNTYGDGCFHVNARIGPQAITDGLSNTLCMAEVKTFTSYFRNTANPGPRVPDDADDLARFAGGAQFKLGPSQNDNAGHTEWCDSPVHESGFTTVFAPNQLVPYLHSDGVTYDIDYNSRYEGTSWTQPTYAAVTARSHHLGLVHTLWMDGSVQTMTNSVELHTWRSMGTRNGHEVLPAK</sequence>
<comment type="caution">
    <text evidence="2">The sequence shown here is derived from an EMBL/GenBank/DDBJ whole genome shotgun (WGS) entry which is preliminary data.</text>
</comment>
<dbReference type="OrthoDB" id="254858at2"/>
<dbReference type="InterPro" id="IPR012902">
    <property type="entry name" value="N_methyl_site"/>
</dbReference>
<dbReference type="Pfam" id="PF07596">
    <property type="entry name" value="SBP_bac_10"/>
    <property type="match status" value="1"/>
</dbReference>
<organism evidence="2 3">
    <name type="scientific">Stieleria varia</name>
    <dbReference type="NCBI Taxonomy" id="2528005"/>
    <lineage>
        <taxon>Bacteria</taxon>
        <taxon>Pseudomonadati</taxon>
        <taxon>Planctomycetota</taxon>
        <taxon>Planctomycetia</taxon>
        <taxon>Pirellulales</taxon>
        <taxon>Pirellulaceae</taxon>
        <taxon>Stieleria</taxon>
    </lineage>
</organism>
<dbReference type="EMBL" id="SJPN01000001">
    <property type="protein sequence ID" value="TWU08411.1"/>
    <property type="molecule type" value="Genomic_DNA"/>
</dbReference>
<dbReference type="PANTHER" id="PTHR30093:SF2">
    <property type="entry name" value="TYPE II SECRETION SYSTEM PROTEIN H"/>
    <property type="match status" value="1"/>
</dbReference>
<dbReference type="Proteomes" id="UP000320176">
    <property type="component" value="Unassembled WGS sequence"/>
</dbReference>